<dbReference type="eggNOG" id="COG0443">
    <property type="taxonomic scope" value="Bacteria"/>
</dbReference>
<evidence type="ECO:0000256" key="7">
    <source>
        <dbReference type="ARBA" id="ARBA00023186"/>
    </source>
</evidence>
<keyword evidence="5 8" id="KW-0067">ATP-binding</keyword>
<dbReference type="RefSeq" id="WP_032524433.1">
    <property type="nucleotide sequence ID" value="NZ_CP138934.1"/>
</dbReference>
<organism evidence="11 12">
    <name type="scientific">Prochlorococcus marinus str. GP2</name>
    <dbReference type="NCBI Taxonomy" id="59925"/>
    <lineage>
        <taxon>Bacteria</taxon>
        <taxon>Bacillati</taxon>
        <taxon>Cyanobacteriota</taxon>
        <taxon>Cyanophyceae</taxon>
        <taxon>Synechococcales</taxon>
        <taxon>Prochlorococcaceae</taxon>
        <taxon>Prochlorococcus</taxon>
    </lineage>
</organism>
<name>A0A0A1ZEQ0_PROMR</name>
<keyword evidence="10" id="KW-0175">Coiled coil</keyword>
<dbReference type="Gene3D" id="3.30.420.40">
    <property type="match status" value="2"/>
</dbReference>
<evidence type="ECO:0000256" key="3">
    <source>
        <dbReference type="ARBA" id="ARBA00022553"/>
    </source>
</evidence>
<evidence type="ECO:0000256" key="4">
    <source>
        <dbReference type="ARBA" id="ARBA00022741"/>
    </source>
</evidence>
<feature type="coiled-coil region" evidence="10">
    <location>
        <begin position="531"/>
        <end position="577"/>
    </location>
</feature>
<dbReference type="PROSITE" id="PS00297">
    <property type="entry name" value="HSP70_1"/>
    <property type="match status" value="1"/>
</dbReference>
<dbReference type="Gene3D" id="3.90.640.10">
    <property type="entry name" value="Actin, Chain A, domain 4"/>
    <property type="match status" value="1"/>
</dbReference>
<dbReference type="AlphaFoldDB" id="A0A0A1ZEQ0"/>
<keyword evidence="3 8" id="KW-0597">Phosphoprotein</keyword>
<protein>
    <recommendedName>
        <fullName evidence="8">Chaperone protein DnaK</fullName>
    </recommendedName>
    <alternativeName>
        <fullName evidence="8">HSP70</fullName>
    </alternativeName>
    <alternativeName>
        <fullName evidence="8">Heat shock 70 kDa protein</fullName>
    </alternativeName>
    <alternativeName>
        <fullName evidence="8">Heat shock protein 70</fullName>
    </alternativeName>
</protein>
<evidence type="ECO:0000256" key="1">
    <source>
        <dbReference type="ARBA" id="ARBA00002290"/>
    </source>
</evidence>
<proteinExistence type="evidence at transcript level"/>
<evidence type="ECO:0000256" key="10">
    <source>
        <dbReference type="SAM" id="Coils"/>
    </source>
</evidence>
<dbReference type="InterPro" id="IPR013126">
    <property type="entry name" value="Hsp_70_fam"/>
</dbReference>
<reference evidence="12" key="1">
    <citation type="journal article" date="2014" name="Sci. Data">
        <title>Genomes of diverse isolates of the marine cyanobacterium Prochlorococcus.</title>
        <authorList>
            <person name="Biller S."/>
            <person name="Berube P."/>
            <person name="Thompson J."/>
            <person name="Kelly L."/>
            <person name="Roggensack S."/>
            <person name="Awad L."/>
            <person name="Roache-Johnson K."/>
            <person name="Ding H."/>
            <person name="Giovannoni S.J."/>
            <person name="Moore L.R."/>
            <person name="Chisholm S.W."/>
        </authorList>
    </citation>
    <scope>NUCLEOTIDE SEQUENCE [LARGE SCALE GENOMIC DNA]</scope>
    <source>
        <strain evidence="12">GP2</strain>
    </source>
</reference>
<dbReference type="Gene3D" id="2.60.34.10">
    <property type="entry name" value="Substrate Binding Domain Of DNAk, Chain A, domain 1"/>
    <property type="match status" value="1"/>
</dbReference>
<dbReference type="FunFam" id="3.90.640.10:FF:000003">
    <property type="entry name" value="Molecular chaperone DnaK"/>
    <property type="match status" value="1"/>
</dbReference>
<dbReference type="HAMAP" id="MF_00332">
    <property type="entry name" value="DnaK"/>
    <property type="match status" value="1"/>
</dbReference>
<comment type="caution">
    <text evidence="11">The sequence shown here is derived from an EMBL/GenBank/DDBJ whole genome shotgun (WGS) entry which is preliminary data.</text>
</comment>
<dbReference type="FunFam" id="3.30.420.40:FF:000004">
    <property type="entry name" value="Molecular chaperone DnaK"/>
    <property type="match status" value="1"/>
</dbReference>
<dbReference type="PROSITE" id="PS00329">
    <property type="entry name" value="HSP70_2"/>
    <property type="match status" value="1"/>
</dbReference>
<dbReference type="GO" id="GO:0005524">
    <property type="term" value="F:ATP binding"/>
    <property type="evidence" value="ECO:0007669"/>
    <property type="project" value="UniProtKB-UniRule"/>
</dbReference>
<evidence type="ECO:0000313" key="11">
    <source>
        <dbReference type="EMBL" id="KGF87900.1"/>
    </source>
</evidence>
<dbReference type="InterPro" id="IPR012725">
    <property type="entry name" value="Chaperone_DnaK"/>
</dbReference>
<evidence type="ECO:0000256" key="2">
    <source>
        <dbReference type="ARBA" id="ARBA00007381"/>
    </source>
</evidence>
<keyword evidence="6 8" id="KW-0346">Stress response</keyword>
<keyword evidence="4 8" id="KW-0547">Nucleotide-binding</keyword>
<dbReference type="PRINTS" id="PR00301">
    <property type="entry name" value="HEATSHOCK70"/>
</dbReference>
<dbReference type="InterPro" id="IPR029047">
    <property type="entry name" value="HSP70_peptide-bd_sf"/>
</dbReference>
<dbReference type="SUPFAM" id="SSF100920">
    <property type="entry name" value="Heat shock protein 70kD (HSP70), peptide-binding domain"/>
    <property type="match status" value="1"/>
</dbReference>
<evidence type="ECO:0000256" key="5">
    <source>
        <dbReference type="ARBA" id="ARBA00022840"/>
    </source>
</evidence>
<comment type="similarity">
    <text evidence="2 8 9">Belongs to the heat shock protein 70 family.</text>
</comment>
<dbReference type="PROSITE" id="PS01036">
    <property type="entry name" value="HSP70_3"/>
    <property type="match status" value="1"/>
</dbReference>
<feature type="coiled-coil region" evidence="10">
    <location>
        <begin position="240"/>
        <end position="274"/>
    </location>
</feature>
<dbReference type="SUPFAM" id="SSF53067">
    <property type="entry name" value="Actin-like ATPase domain"/>
    <property type="match status" value="2"/>
</dbReference>
<dbReference type="OrthoDB" id="9766019at2"/>
<dbReference type="Pfam" id="PF00012">
    <property type="entry name" value="HSP70"/>
    <property type="match status" value="1"/>
</dbReference>
<dbReference type="EMBL" id="JNAH01000004">
    <property type="protein sequence ID" value="KGF87900.1"/>
    <property type="molecule type" value="Genomic_DNA"/>
</dbReference>
<dbReference type="FunFam" id="2.60.34.10:FF:000014">
    <property type="entry name" value="Chaperone protein DnaK HSP70"/>
    <property type="match status" value="1"/>
</dbReference>
<dbReference type="PANTHER" id="PTHR19375">
    <property type="entry name" value="HEAT SHOCK PROTEIN 70KDA"/>
    <property type="match status" value="1"/>
</dbReference>
<feature type="modified residue" description="Phosphothreonine; by autocatalysis" evidence="8">
    <location>
        <position position="198"/>
    </location>
</feature>
<sequence>MGQIVGIDLGTTNSVVGVIEAGRPIVIANSEGSRTTPSIVGFTKDKEIVIGAQARRQLVLNPKNTFYNLKRFIGSDWDELDENSISVPYNVKANTTGSVRVLSPNTEREYAPEELVSSLIRKLINDAETYLGDTVDSAVITVPAYFNESQRQATKDSAILAGIKVDRILNEPTAAALAYGFEKSSSNNVLVFDLGGGTFDVSLLKISNGVFDVKATCGDTQLGGNNFDSKIVDWIAEKFLANHNIDLRRDRQALQRLTEAAEKAKCELSGLLKTKISLPFITTNKEGPLHIEETLDRKLFESLSQDLLDRLLEPVQIALDDSGWDAKDIDEVVLVGGSTRIPMVQQLVKTLVPNDPCQSVNPDEVVAIGAAIQSGIISGDLQDLLLNDVTPLSLGLETIGGLMKVLIPRNTPIPVRQSDVFSTSEANQSSVVVQVRQGERPLASENKSLGKFRLSGIPPAPRGIPQVQVAFDIDANGLLEVSATDRTTGRKQTVTISGGSNLNEQEINSIIEEAKSNANKDRKRRSIIDRKNSALTLIAQAERRLRDASLEFGPYGAERQQRAVELAIQDVEEYIDDDDPQELEISVSALQEALFGLNRKFAAERKTDNNPLQGIKNTFGSLKDELFSDDYWDDDPWDNRMNRNYRNSRYGNSRDDDPWDNDYFL</sequence>
<dbReference type="GO" id="GO:0051082">
    <property type="term" value="F:unfolded protein binding"/>
    <property type="evidence" value="ECO:0007669"/>
    <property type="project" value="InterPro"/>
</dbReference>
<dbReference type="InterPro" id="IPR018181">
    <property type="entry name" value="Heat_shock_70_CS"/>
</dbReference>
<dbReference type="STRING" id="59925.EU91_0935"/>
<evidence type="ECO:0000256" key="8">
    <source>
        <dbReference type="HAMAP-Rule" id="MF_00332"/>
    </source>
</evidence>
<comment type="induction">
    <text evidence="8">By stress conditions e.g. heat shock.</text>
</comment>
<keyword evidence="7 8" id="KW-0143">Chaperone</keyword>
<accession>A0A0A1ZEQ0</accession>
<comment type="function">
    <text evidence="1 8">Acts as a chaperone.</text>
</comment>
<dbReference type="NCBIfam" id="NF001413">
    <property type="entry name" value="PRK00290.1"/>
    <property type="match status" value="1"/>
</dbReference>
<dbReference type="NCBIfam" id="NF009946">
    <property type="entry name" value="PRK13410.1"/>
    <property type="match status" value="1"/>
</dbReference>
<evidence type="ECO:0000256" key="9">
    <source>
        <dbReference type="RuleBase" id="RU003322"/>
    </source>
</evidence>
<gene>
    <name evidence="8" type="primary">dnaK</name>
    <name evidence="11" type="ORF">EU91_0935</name>
</gene>
<dbReference type="Proteomes" id="UP000030598">
    <property type="component" value="Unassembled WGS sequence"/>
</dbReference>
<dbReference type="CDD" id="cd10234">
    <property type="entry name" value="ASKHA_NBD_HSP70_DnaK-like"/>
    <property type="match status" value="1"/>
</dbReference>
<evidence type="ECO:0000313" key="12">
    <source>
        <dbReference type="Proteomes" id="UP000030598"/>
    </source>
</evidence>
<dbReference type="GO" id="GO:0140662">
    <property type="term" value="F:ATP-dependent protein folding chaperone"/>
    <property type="evidence" value="ECO:0007669"/>
    <property type="project" value="InterPro"/>
</dbReference>
<evidence type="ECO:0000256" key="6">
    <source>
        <dbReference type="ARBA" id="ARBA00023016"/>
    </source>
</evidence>
<dbReference type="InterPro" id="IPR043129">
    <property type="entry name" value="ATPase_NBD"/>
</dbReference>